<name>A0A1G5VUI7_9EURY</name>
<dbReference type="PRINTS" id="PR00368">
    <property type="entry name" value="FADPNR"/>
</dbReference>
<dbReference type="SUPFAM" id="SSF51905">
    <property type="entry name" value="FAD/NAD(P)-binding domain"/>
    <property type="match status" value="1"/>
</dbReference>
<dbReference type="OrthoDB" id="27340at2157"/>
<keyword evidence="1" id="KW-0285">Flavoprotein</keyword>
<dbReference type="Pfam" id="PF07992">
    <property type="entry name" value="Pyr_redox_2"/>
    <property type="match status" value="1"/>
</dbReference>
<evidence type="ECO:0000256" key="5">
    <source>
        <dbReference type="ARBA" id="ARBA00023284"/>
    </source>
</evidence>
<keyword evidence="3" id="KW-0560">Oxidoreductase</keyword>
<keyword evidence="8" id="KW-1185">Reference proteome</keyword>
<dbReference type="GO" id="GO:0004791">
    <property type="term" value="F:thioredoxin-disulfide reductase (NADPH) activity"/>
    <property type="evidence" value="ECO:0007669"/>
    <property type="project" value="InterPro"/>
</dbReference>
<evidence type="ECO:0000256" key="4">
    <source>
        <dbReference type="ARBA" id="ARBA00023157"/>
    </source>
</evidence>
<reference evidence="7 8" key="1">
    <citation type="submission" date="2016-10" db="EMBL/GenBank/DDBJ databases">
        <authorList>
            <person name="Varghese N."/>
            <person name="Submissions S."/>
        </authorList>
    </citation>
    <scope>NUCLEOTIDE SEQUENCE [LARGE SCALE GENOMIC DNA]</scope>
    <source>
        <strain evidence="7 8">DSM 16643</strain>
    </source>
</reference>
<protein>
    <submittedName>
        <fullName evidence="7">Thioredoxin reductase (NADPH)</fullName>
    </submittedName>
</protein>
<dbReference type="InterPro" id="IPR023753">
    <property type="entry name" value="FAD/NAD-binding_dom"/>
</dbReference>
<dbReference type="AlphaFoldDB" id="A0A1G5VUI7"/>
<dbReference type="PRINTS" id="PR00469">
    <property type="entry name" value="PNDRDTASEII"/>
</dbReference>
<dbReference type="NCBIfam" id="TIGR01292">
    <property type="entry name" value="TRX_reduct"/>
    <property type="match status" value="1"/>
</dbReference>
<evidence type="ECO:0000313" key="7">
    <source>
        <dbReference type="EMBL" id="SDA49418.1"/>
    </source>
</evidence>
<organism evidence="7 8">
    <name type="scientific">Methanobrevibacter millerae</name>
    <dbReference type="NCBI Taxonomy" id="230361"/>
    <lineage>
        <taxon>Archaea</taxon>
        <taxon>Methanobacteriati</taxon>
        <taxon>Methanobacteriota</taxon>
        <taxon>Methanomada group</taxon>
        <taxon>Methanobacteria</taxon>
        <taxon>Methanobacteriales</taxon>
        <taxon>Methanobacteriaceae</taxon>
        <taxon>Methanobrevibacter</taxon>
    </lineage>
</organism>
<evidence type="ECO:0000256" key="3">
    <source>
        <dbReference type="ARBA" id="ARBA00023002"/>
    </source>
</evidence>
<gene>
    <name evidence="7" type="ORF">SAMN02910315_00914</name>
</gene>
<dbReference type="InterPro" id="IPR050097">
    <property type="entry name" value="Ferredoxin-NADP_redctase_2"/>
</dbReference>
<feature type="domain" description="FAD/NAD(P)-binding" evidence="6">
    <location>
        <begin position="4"/>
        <end position="289"/>
    </location>
</feature>
<keyword evidence="4" id="KW-1015">Disulfide bond</keyword>
<dbReference type="GO" id="GO:0019430">
    <property type="term" value="P:removal of superoxide radicals"/>
    <property type="evidence" value="ECO:0007669"/>
    <property type="project" value="InterPro"/>
</dbReference>
<dbReference type="InterPro" id="IPR005982">
    <property type="entry name" value="Thioredox_Rdtase"/>
</dbReference>
<proteinExistence type="predicted"/>
<evidence type="ECO:0000256" key="2">
    <source>
        <dbReference type="ARBA" id="ARBA00022827"/>
    </source>
</evidence>
<evidence type="ECO:0000259" key="6">
    <source>
        <dbReference type="Pfam" id="PF07992"/>
    </source>
</evidence>
<keyword evidence="2" id="KW-0274">FAD</keyword>
<dbReference type="PANTHER" id="PTHR48105">
    <property type="entry name" value="THIOREDOXIN REDUCTASE 1-RELATED-RELATED"/>
    <property type="match status" value="1"/>
</dbReference>
<dbReference type="InterPro" id="IPR036188">
    <property type="entry name" value="FAD/NAD-bd_sf"/>
</dbReference>
<sequence length="303" mass="33012">MDSYDIIIVGGGPGGLTAGIYAGRQGTKNLILDKDLAGGIGREVPEMENYPGYENISGLKLTEIMKTQAEKNTEIHEFENVLNIEKNDDGFTVKTDKNEYLTKTVILATGSSHSHLNVPGEEEFLGRGVSYCATCDGLFFQSRDIIMVGGGNSALQEAIYLKNLGCNVTIVHRRDEFRAQKHLQNMVKAEGISVIYNATVEEIKGDMIVESVVLKDTKTEELSEMKTDGVFISVGYIPHTELAVQLGVNLDETGHIIVDKEQKTNVEYVYAIGDVCVGLKQWVVACGEGAVAATSAYHDIKQG</sequence>
<dbReference type="Gene3D" id="3.50.50.60">
    <property type="entry name" value="FAD/NAD(P)-binding domain"/>
    <property type="match status" value="2"/>
</dbReference>
<accession>A0A1G5VUI7</accession>
<dbReference type="GO" id="GO:0005737">
    <property type="term" value="C:cytoplasm"/>
    <property type="evidence" value="ECO:0007669"/>
    <property type="project" value="InterPro"/>
</dbReference>
<dbReference type="EMBL" id="FMXB01000005">
    <property type="protein sequence ID" value="SDA49418.1"/>
    <property type="molecule type" value="Genomic_DNA"/>
</dbReference>
<keyword evidence="5" id="KW-0676">Redox-active center</keyword>
<dbReference type="Proteomes" id="UP000323439">
    <property type="component" value="Unassembled WGS sequence"/>
</dbReference>
<dbReference type="InterPro" id="IPR008255">
    <property type="entry name" value="Pyr_nucl-diS_OxRdtase_2_AS"/>
</dbReference>
<dbReference type="PROSITE" id="PS00573">
    <property type="entry name" value="PYRIDINE_REDOX_2"/>
    <property type="match status" value="1"/>
</dbReference>
<evidence type="ECO:0000313" key="8">
    <source>
        <dbReference type="Proteomes" id="UP000323439"/>
    </source>
</evidence>
<dbReference type="STRING" id="230361.sm9_0689"/>
<dbReference type="RefSeq" id="WP_149731490.1">
    <property type="nucleotide sequence ID" value="NZ_FMXB01000005.1"/>
</dbReference>
<evidence type="ECO:0000256" key="1">
    <source>
        <dbReference type="ARBA" id="ARBA00022630"/>
    </source>
</evidence>